<protein>
    <submittedName>
        <fullName evidence="2">Uncharacterized protein</fullName>
    </submittedName>
</protein>
<dbReference type="EMBL" id="BRXW01000710">
    <property type="protein sequence ID" value="GMH75115.1"/>
    <property type="molecule type" value="Genomic_DNA"/>
</dbReference>
<comment type="caution">
    <text evidence="2">The sequence shown here is derived from an EMBL/GenBank/DDBJ whole genome shotgun (WGS) entry which is preliminary data.</text>
</comment>
<dbReference type="Proteomes" id="UP001165122">
    <property type="component" value="Unassembled WGS sequence"/>
</dbReference>
<keyword evidence="3" id="KW-1185">Reference proteome</keyword>
<organism evidence="2 3">
    <name type="scientific">Triparma laevis f. longispina</name>
    <dbReference type="NCBI Taxonomy" id="1714387"/>
    <lineage>
        <taxon>Eukaryota</taxon>
        <taxon>Sar</taxon>
        <taxon>Stramenopiles</taxon>
        <taxon>Ochrophyta</taxon>
        <taxon>Bolidophyceae</taxon>
        <taxon>Parmales</taxon>
        <taxon>Triparmaceae</taxon>
        <taxon>Triparma</taxon>
    </lineage>
</organism>
<evidence type="ECO:0000313" key="3">
    <source>
        <dbReference type="Proteomes" id="UP001165122"/>
    </source>
</evidence>
<evidence type="ECO:0000256" key="1">
    <source>
        <dbReference type="SAM" id="MobiDB-lite"/>
    </source>
</evidence>
<accession>A0A9W7AWD0</accession>
<proteinExistence type="predicted"/>
<name>A0A9W7AWD0_9STRA</name>
<gene>
    <name evidence="2" type="ORF">TrLO_g12824</name>
</gene>
<dbReference type="AlphaFoldDB" id="A0A9W7AWD0"/>
<sequence>MSKYVASESNEGYDSHKTGGKRGAGDEGIIQLPPAESLSTLTTVPTVPTTTDQFIFTPAFRRHFFKYVPGDTLMRLRLATKGWKAAADVFIDEGMRRGPIIVHGGNDISIYATNDRKESLELVTRVLFLLNVTKVGEYACYAFNLVVVDIPEGIESIVIAYLRSQQSTP</sequence>
<reference evidence="3" key="1">
    <citation type="journal article" date="2023" name="Commun. Biol.">
        <title>Genome analysis of Parmales, the sister group of diatoms, reveals the evolutionary specialization of diatoms from phago-mixotrophs to photoautotrophs.</title>
        <authorList>
            <person name="Ban H."/>
            <person name="Sato S."/>
            <person name="Yoshikawa S."/>
            <person name="Yamada K."/>
            <person name="Nakamura Y."/>
            <person name="Ichinomiya M."/>
            <person name="Sato N."/>
            <person name="Blanc-Mathieu R."/>
            <person name="Endo H."/>
            <person name="Kuwata A."/>
            <person name="Ogata H."/>
        </authorList>
    </citation>
    <scope>NUCLEOTIDE SEQUENCE [LARGE SCALE GENOMIC DNA]</scope>
    <source>
        <strain evidence="3">NIES 3700</strain>
    </source>
</reference>
<feature type="region of interest" description="Disordered" evidence="1">
    <location>
        <begin position="1"/>
        <end position="29"/>
    </location>
</feature>
<evidence type="ECO:0000313" key="2">
    <source>
        <dbReference type="EMBL" id="GMH75115.1"/>
    </source>
</evidence>